<evidence type="ECO:0000256" key="2">
    <source>
        <dbReference type="ARBA" id="ARBA00023015"/>
    </source>
</evidence>
<dbReference type="RefSeq" id="WP_111252984.1">
    <property type="nucleotide sequence ID" value="NZ_POTW01000003.1"/>
</dbReference>
<dbReference type="InterPro" id="IPR046335">
    <property type="entry name" value="LacI/GalR-like_sensor"/>
</dbReference>
<comment type="caution">
    <text evidence="6">The sequence shown here is derived from an EMBL/GenBank/DDBJ whole genome shotgun (WGS) entry which is preliminary data.</text>
</comment>
<dbReference type="GO" id="GO:0003700">
    <property type="term" value="F:DNA-binding transcription factor activity"/>
    <property type="evidence" value="ECO:0007669"/>
    <property type="project" value="TreeGrafter"/>
</dbReference>
<dbReference type="Pfam" id="PF13377">
    <property type="entry name" value="Peripla_BP_3"/>
    <property type="match status" value="1"/>
</dbReference>
<dbReference type="InterPro" id="IPR000843">
    <property type="entry name" value="HTH_LacI"/>
</dbReference>
<accession>A0A2W2BJV6</accession>
<evidence type="ECO:0000256" key="1">
    <source>
        <dbReference type="ARBA" id="ARBA00022491"/>
    </source>
</evidence>
<dbReference type="EMBL" id="POTW01000003">
    <property type="protein sequence ID" value="PZF86292.1"/>
    <property type="molecule type" value="Genomic_DNA"/>
</dbReference>
<dbReference type="AlphaFoldDB" id="A0A2W2BJV6"/>
<dbReference type="SUPFAM" id="SSF47413">
    <property type="entry name" value="lambda repressor-like DNA-binding domains"/>
    <property type="match status" value="1"/>
</dbReference>
<feature type="domain" description="HTH lacI-type" evidence="5">
    <location>
        <begin position="12"/>
        <end position="68"/>
    </location>
</feature>
<evidence type="ECO:0000313" key="7">
    <source>
        <dbReference type="Proteomes" id="UP000248764"/>
    </source>
</evidence>
<keyword evidence="3" id="KW-0238">DNA-binding</keyword>
<keyword evidence="2" id="KW-0805">Transcription regulation</keyword>
<dbReference type="PROSITE" id="PS50932">
    <property type="entry name" value="HTH_LACI_2"/>
    <property type="match status" value="1"/>
</dbReference>
<proteinExistence type="predicted"/>
<evidence type="ECO:0000313" key="6">
    <source>
        <dbReference type="EMBL" id="PZF86292.1"/>
    </source>
</evidence>
<evidence type="ECO:0000259" key="5">
    <source>
        <dbReference type="PROSITE" id="PS50932"/>
    </source>
</evidence>
<dbReference type="InterPro" id="IPR010982">
    <property type="entry name" value="Lambda_DNA-bd_dom_sf"/>
</dbReference>
<dbReference type="CDD" id="cd06288">
    <property type="entry name" value="PBP1_sucrose_transcription_regulator"/>
    <property type="match status" value="1"/>
</dbReference>
<dbReference type="PROSITE" id="PS00356">
    <property type="entry name" value="HTH_LACI_1"/>
    <property type="match status" value="1"/>
</dbReference>
<dbReference type="SMART" id="SM00354">
    <property type="entry name" value="HTH_LACI"/>
    <property type="match status" value="1"/>
</dbReference>
<dbReference type="Gene3D" id="3.40.50.2300">
    <property type="match status" value="2"/>
</dbReference>
<dbReference type="PANTHER" id="PTHR30146">
    <property type="entry name" value="LACI-RELATED TRANSCRIPTIONAL REPRESSOR"/>
    <property type="match status" value="1"/>
</dbReference>
<evidence type="ECO:0000256" key="4">
    <source>
        <dbReference type="ARBA" id="ARBA00023163"/>
    </source>
</evidence>
<gene>
    <name evidence="6" type="ORF">C1I92_02020</name>
</gene>
<keyword evidence="7" id="KW-1185">Reference proteome</keyword>
<reference evidence="6 7" key="1">
    <citation type="submission" date="2018-01" db="EMBL/GenBank/DDBJ databases">
        <title>Draft genome sequence of Jiangella sp. GTF31.</title>
        <authorList>
            <person name="Sahin N."/>
            <person name="Ay H."/>
            <person name="Saygin H."/>
        </authorList>
    </citation>
    <scope>NUCLEOTIDE SEQUENCE [LARGE SCALE GENOMIC DNA]</scope>
    <source>
        <strain evidence="6 7">GTF31</strain>
    </source>
</reference>
<keyword evidence="4" id="KW-0804">Transcription</keyword>
<dbReference type="Gene3D" id="1.10.260.40">
    <property type="entry name" value="lambda repressor-like DNA-binding domains"/>
    <property type="match status" value="1"/>
</dbReference>
<name>A0A2W2BJV6_9ACTN</name>
<organism evidence="6 7">
    <name type="scientific">Jiangella anatolica</name>
    <dbReference type="NCBI Taxonomy" id="2670374"/>
    <lineage>
        <taxon>Bacteria</taxon>
        <taxon>Bacillati</taxon>
        <taxon>Actinomycetota</taxon>
        <taxon>Actinomycetes</taxon>
        <taxon>Jiangellales</taxon>
        <taxon>Jiangellaceae</taxon>
        <taxon>Jiangella</taxon>
    </lineage>
</organism>
<dbReference type="PANTHER" id="PTHR30146:SF148">
    <property type="entry name" value="HTH-TYPE TRANSCRIPTIONAL REPRESSOR PURR-RELATED"/>
    <property type="match status" value="1"/>
</dbReference>
<dbReference type="CDD" id="cd01392">
    <property type="entry name" value="HTH_LacI"/>
    <property type="match status" value="1"/>
</dbReference>
<dbReference type="InterPro" id="IPR028082">
    <property type="entry name" value="Peripla_BP_I"/>
</dbReference>
<dbReference type="GO" id="GO:0000976">
    <property type="term" value="F:transcription cis-regulatory region binding"/>
    <property type="evidence" value="ECO:0007669"/>
    <property type="project" value="TreeGrafter"/>
</dbReference>
<dbReference type="Pfam" id="PF00356">
    <property type="entry name" value="LacI"/>
    <property type="match status" value="1"/>
</dbReference>
<sequence>MTSRRRRGERRVTIEDVARAAGVSSATVSFVVNDKPGVRLTDGTKERVWRAVEELGYRPNAMAQTLSRGRSSFIGLVADAIATTPFAGQIIRGAQDEAWRHGYVLLVANTEGVGDVEANALAMMHEHRVTGVLYSTWYHRKVEPPAGLGELSHVLVDCYADDPDVPAVVPDEVQGGRLATTVLLDRGHRRIAFITSTEPAPATFGRLAGYEGALTDRGLTLDPDLVVAVHPEQEGGYTAAATLLDRPDPPTAVFCYNDRVAMGLYDALRERGLSVPGDVAVVGFDNQEVIAGHLRPPLSTVALPHYELGVEGVRMLLALRAGELEPPMRRLITCPPVMRSSV</sequence>
<protein>
    <submittedName>
        <fullName evidence="6">LacI family transcriptional regulator</fullName>
    </submittedName>
</protein>
<dbReference type="SUPFAM" id="SSF53822">
    <property type="entry name" value="Periplasmic binding protein-like I"/>
    <property type="match status" value="1"/>
</dbReference>
<dbReference type="Proteomes" id="UP000248764">
    <property type="component" value="Unassembled WGS sequence"/>
</dbReference>
<keyword evidence="1" id="KW-0678">Repressor</keyword>
<evidence type="ECO:0000256" key="3">
    <source>
        <dbReference type="ARBA" id="ARBA00023125"/>
    </source>
</evidence>
<dbReference type="PRINTS" id="PR00036">
    <property type="entry name" value="HTHLACI"/>
</dbReference>